<reference evidence="4" key="2">
    <citation type="journal article" date="2017" name="Nat. Plants">
        <title>The Aegilops tauschii genome reveals multiple impacts of transposons.</title>
        <authorList>
            <person name="Zhao G."/>
            <person name="Zou C."/>
            <person name="Li K."/>
            <person name="Wang K."/>
            <person name="Li T."/>
            <person name="Gao L."/>
            <person name="Zhang X."/>
            <person name="Wang H."/>
            <person name="Yang Z."/>
            <person name="Liu X."/>
            <person name="Jiang W."/>
            <person name="Mao L."/>
            <person name="Kong X."/>
            <person name="Jiao Y."/>
            <person name="Jia J."/>
        </authorList>
    </citation>
    <scope>NUCLEOTIDE SEQUENCE [LARGE SCALE GENOMIC DNA]</scope>
    <source>
        <strain evidence="4">cv. AL8/78</strain>
    </source>
</reference>
<dbReference type="Gramene" id="AET7Gv21305500.2">
    <property type="protein sequence ID" value="AET7Gv21305500.2"/>
    <property type="gene ID" value="AET7Gv21305500"/>
</dbReference>
<dbReference type="InterPro" id="IPR025315">
    <property type="entry name" value="DUF4220"/>
</dbReference>
<evidence type="ECO:0000259" key="2">
    <source>
        <dbReference type="Pfam" id="PF13968"/>
    </source>
</evidence>
<keyword evidence="1" id="KW-0472">Membrane</keyword>
<proteinExistence type="predicted"/>
<keyword evidence="4" id="KW-1185">Reference proteome</keyword>
<evidence type="ECO:0000313" key="4">
    <source>
        <dbReference type="Proteomes" id="UP000015105"/>
    </source>
</evidence>
<feature type="transmembrane region" description="Helical" evidence="1">
    <location>
        <begin position="292"/>
        <end position="312"/>
    </location>
</feature>
<feature type="transmembrane region" description="Helical" evidence="1">
    <location>
        <begin position="38"/>
        <end position="58"/>
    </location>
</feature>
<feature type="domain" description="DUF4220" evidence="2">
    <location>
        <begin position="71"/>
        <end position="395"/>
    </location>
</feature>
<feature type="transmembrane region" description="Helical" evidence="1">
    <location>
        <begin position="105"/>
        <end position="125"/>
    </location>
</feature>
<reference evidence="3" key="4">
    <citation type="submission" date="2019-03" db="UniProtKB">
        <authorList>
            <consortium name="EnsemblPlants"/>
        </authorList>
    </citation>
    <scope>IDENTIFICATION</scope>
</reference>
<keyword evidence="1" id="KW-1133">Transmembrane helix</keyword>
<reference evidence="3" key="5">
    <citation type="journal article" date="2021" name="G3 (Bethesda)">
        <title>Aegilops tauschii genome assembly Aet v5.0 features greater sequence contiguity and improved annotation.</title>
        <authorList>
            <person name="Wang L."/>
            <person name="Zhu T."/>
            <person name="Rodriguez J.C."/>
            <person name="Deal K.R."/>
            <person name="Dubcovsky J."/>
            <person name="McGuire P.E."/>
            <person name="Lux T."/>
            <person name="Spannagl M."/>
            <person name="Mayer K.F.X."/>
            <person name="Baldrich P."/>
            <person name="Meyers B.C."/>
            <person name="Huo N."/>
            <person name="Gu Y.Q."/>
            <person name="Zhou H."/>
            <person name="Devos K.M."/>
            <person name="Bennetzen J.L."/>
            <person name="Unver T."/>
            <person name="Budak H."/>
            <person name="Gulick P.J."/>
            <person name="Galiba G."/>
            <person name="Kalapos B."/>
            <person name="Nelson D.R."/>
            <person name="Li P."/>
            <person name="You F.M."/>
            <person name="Luo M.C."/>
            <person name="Dvorak J."/>
        </authorList>
    </citation>
    <scope>NUCLEOTIDE SEQUENCE [LARGE SCALE GENOMIC DNA]</scope>
    <source>
        <strain evidence="3">cv. AL8/78</strain>
    </source>
</reference>
<evidence type="ECO:0000313" key="3">
    <source>
        <dbReference type="EnsemblPlants" id="AET7Gv21305500.2"/>
    </source>
</evidence>
<protein>
    <recommendedName>
        <fullName evidence="2">DUF4220 domain-containing protein</fullName>
    </recommendedName>
</protein>
<feature type="transmembrane region" description="Helical" evidence="1">
    <location>
        <begin position="324"/>
        <end position="355"/>
    </location>
</feature>
<sequence length="675" mass="77298">MKITPKCRFHCYPWCRFVALKIQLTMGTLLRLLNEWEIQLLVLLSFMLQIFLFFTGSLRQRGAKFLSGIIWIAYLVADMVAVYTLGLLSKQAENTTQLTENHPLAFFWAPFLLLHLGGQDTITAFSLEDNSLWLRHLLNLIIQVVLALYVFWKSTAWRNVQILVPGIFMFVAGIIKYGERTMALMYGNLQNISGYNSNEEENRLTHPELEEDASYSSIISFSLDSAPIVRHLFAGFTLFQIPEGFSATTWTSYARSHHVQQAKLAKLVDVELGIMYCDVYTKAAVLRTRSGIILRCTSQVSAFLALVLFFTVGNKQRYNRVDTAITYMLFMGCFFLEVCAIFMMVIVSPWTWAWLKAKKWVRLTRMSWALFSGNTIGWPEEKMLWSNNMGQYNFLIYVGCEEKPSTPSMSERVMTRIRKMTKAVGAGEDKLFWLSKSLDTKYEEVDADITDSFLKEIEVILQSPFGGGPSRLWQHLSVNNMAREFSRDFSAVIINLHISTIIHLSEVSSVDVEIVALVGVCRKLSNYMMYLLATHPVMLQVTATSAKSVLQGFRKKFMMMMMTGSINKPVVLQNLKELISKEDSRLCLPEPCKETLEEMRDMWVRIIIYAAGRSRPETHATQLARGREFLTFIWLLLAHKNLGSSTSFPIELISPPPNFGPYSDVRSYAFDFRQN</sequence>
<accession>A0A453T9Z7</accession>
<dbReference type="EnsemblPlants" id="AET7Gv21305500.2">
    <property type="protein sequence ID" value="AET7Gv21305500.2"/>
    <property type="gene ID" value="AET7Gv21305500"/>
</dbReference>
<keyword evidence="1" id="KW-0812">Transmembrane</keyword>
<dbReference type="AlphaFoldDB" id="A0A453T9Z7"/>
<feature type="transmembrane region" description="Helical" evidence="1">
    <location>
        <begin position="65"/>
        <end position="85"/>
    </location>
</feature>
<dbReference type="STRING" id="200361.A0A453T9Z7"/>
<dbReference type="PANTHER" id="PTHR31325">
    <property type="entry name" value="OS01G0798800 PROTEIN-RELATED"/>
    <property type="match status" value="1"/>
</dbReference>
<feature type="transmembrane region" description="Helical" evidence="1">
    <location>
        <begin position="132"/>
        <end position="152"/>
    </location>
</feature>
<dbReference type="Pfam" id="PF13968">
    <property type="entry name" value="DUF4220"/>
    <property type="match status" value="1"/>
</dbReference>
<feature type="transmembrane region" description="Helical" evidence="1">
    <location>
        <begin position="158"/>
        <end position="175"/>
    </location>
</feature>
<reference evidence="3" key="3">
    <citation type="journal article" date="2017" name="Nature">
        <title>Genome sequence of the progenitor of the wheat D genome Aegilops tauschii.</title>
        <authorList>
            <person name="Luo M.C."/>
            <person name="Gu Y.Q."/>
            <person name="Puiu D."/>
            <person name="Wang H."/>
            <person name="Twardziok S.O."/>
            <person name="Deal K.R."/>
            <person name="Huo N."/>
            <person name="Zhu T."/>
            <person name="Wang L."/>
            <person name="Wang Y."/>
            <person name="McGuire P.E."/>
            <person name="Liu S."/>
            <person name="Long H."/>
            <person name="Ramasamy R.K."/>
            <person name="Rodriguez J.C."/>
            <person name="Van S.L."/>
            <person name="Yuan L."/>
            <person name="Wang Z."/>
            <person name="Xia Z."/>
            <person name="Xiao L."/>
            <person name="Anderson O.D."/>
            <person name="Ouyang S."/>
            <person name="Liang Y."/>
            <person name="Zimin A.V."/>
            <person name="Pertea G."/>
            <person name="Qi P."/>
            <person name="Bennetzen J.L."/>
            <person name="Dai X."/>
            <person name="Dawson M.W."/>
            <person name="Muller H.G."/>
            <person name="Kugler K."/>
            <person name="Rivarola-Duarte L."/>
            <person name="Spannagl M."/>
            <person name="Mayer K.F.X."/>
            <person name="Lu F.H."/>
            <person name="Bevan M.W."/>
            <person name="Leroy P."/>
            <person name="Li P."/>
            <person name="You F.M."/>
            <person name="Sun Q."/>
            <person name="Liu Z."/>
            <person name="Lyons E."/>
            <person name="Wicker T."/>
            <person name="Salzberg S.L."/>
            <person name="Devos K.M."/>
            <person name="Dvorak J."/>
        </authorList>
    </citation>
    <scope>NUCLEOTIDE SEQUENCE [LARGE SCALE GENOMIC DNA]</scope>
    <source>
        <strain evidence="3">cv. AL8/78</strain>
    </source>
</reference>
<dbReference type="Pfam" id="PF04578">
    <property type="entry name" value="DUF594"/>
    <property type="match status" value="1"/>
</dbReference>
<dbReference type="InterPro" id="IPR007658">
    <property type="entry name" value="DUF594"/>
</dbReference>
<name>A0A453T9Z7_AEGTS</name>
<reference evidence="4" key="1">
    <citation type="journal article" date="2014" name="Science">
        <title>Ancient hybridizations among the ancestral genomes of bread wheat.</title>
        <authorList>
            <consortium name="International Wheat Genome Sequencing Consortium,"/>
            <person name="Marcussen T."/>
            <person name="Sandve S.R."/>
            <person name="Heier L."/>
            <person name="Spannagl M."/>
            <person name="Pfeifer M."/>
            <person name="Jakobsen K.S."/>
            <person name="Wulff B.B."/>
            <person name="Steuernagel B."/>
            <person name="Mayer K.F."/>
            <person name="Olsen O.A."/>
        </authorList>
    </citation>
    <scope>NUCLEOTIDE SEQUENCE [LARGE SCALE GENOMIC DNA]</scope>
    <source>
        <strain evidence="4">cv. AL8/78</strain>
    </source>
</reference>
<feature type="transmembrane region" description="Helical" evidence="1">
    <location>
        <begin position="527"/>
        <end position="550"/>
    </location>
</feature>
<organism evidence="3 4">
    <name type="scientific">Aegilops tauschii subsp. strangulata</name>
    <name type="common">Goatgrass</name>
    <dbReference type="NCBI Taxonomy" id="200361"/>
    <lineage>
        <taxon>Eukaryota</taxon>
        <taxon>Viridiplantae</taxon>
        <taxon>Streptophyta</taxon>
        <taxon>Embryophyta</taxon>
        <taxon>Tracheophyta</taxon>
        <taxon>Spermatophyta</taxon>
        <taxon>Magnoliopsida</taxon>
        <taxon>Liliopsida</taxon>
        <taxon>Poales</taxon>
        <taxon>Poaceae</taxon>
        <taxon>BOP clade</taxon>
        <taxon>Pooideae</taxon>
        <taxon>Triticodae</taxon>
        <taxon>Triticeae</taxon>
        <taxon>Triticinae</taxon>
        <taxon>Aegilops</taxon>
    </lineage>
</organism>
<evidence type="ECO:0000256" key="1">
    <source>
        <dbReference type="SAM" id="Phobius"/>
    </source>
</evidence>
<dbReference type="Proteomes" id="UP000015105">
    <property type="component" value="Chromosome 7D"/>
</dbReference>